<feature type="domain" description="DUF7708" evidence="6">
    <location>
        <begin position="119"/>
        <end position="212"/>
    </location>
</feature>
<protein>
    <submittedName>
        <fullName evidence="8">Uncharacterized protein</fullName>
    </submittedName>
</protein>
<dbReference type="PANTHER" id="PTHR46411:SF3">
    <property type="entry name" value="AAA+ ATPASE DOMAIN-CONTAINING PROTEIN"/>
    <property type="match status" value="1"/>
</dbReference>
<feature type="domain" description="Nephrocystin 3-like N-terminal" evidence="7">
    <location>
        <begin position="318"/>
        <end position="487"/>
    </location>
</feature>
<dbReference type="Pfam" id="PF22942">
    <property type="entry name" value="DUF7025"/>
    <property type="match status" value="1"/>
</dbReference>
<feature type="compositionally biased region" description="Acidic residues" evidence="2">
    <location>
        <begin position="1"/>
        <end position="17"/>
    </location>
</feature>
<dbReference type="Pfam" id="PF24809">
    <property type="entry name" value="DUF7708"/>
    <property type="match status" value="1"/>
</dbReference>
<keyword evidence="9" id="KW-1185">Reference proteome</keyword>
<dbReference type="GO" id="GO:0016887">
    <property type="term" value="F:ATP hydrolysis activity"/>
    <property type="evidence" value="ECO:0007669"/>
    <property type="project" value="InterPro"/>
</dbReference>
<dbReference type="Pfam" id="PF00004">
    <property type="entry name" value="AAA"/>
    <property type="match status" value="1"/>
</dbReference>
<evidence type="ECO:0000256" key="2">
    <source>
        <dbReference type="SAM" id="MobiDB-lite"/>
    </source>
</evidence>
<dbReference type="Proteomes" id="UP000184330">
    <property type="component" value="Unassembled WGS sequence"/>
</dbReference>
<name>A0A1L7WRV8_9HELO</name>
<feature type="domain" description="DUF7025" evidence="4">
    <location>
        <begin position="529"/>
        <end position="624"/>
    </location>
</feature>
<dbReference type="PANTHER" id="PTHR46411">
    <property type="entry name" value="FAMILY ATPASE, PUTATIVE-RELATED"/>
    <property type="match status" value="1"/>
</dbReference>
<evidence type="ECO:0000256" key="1">
    <source>
        <dbReference type="ARBA" id="ARBA00022737"/>
    </source>
</evidence>
<dbReference type="AlphaFoldDB" id="A0A1L7WRV8"/>
<organism evidence="8 9">
    <name type="scientific">Phialocephala subalpina</name>
    <dbReference type="NCBI Taxonomy" id="576137"/>
    <lineage>
        <taxon>Eukaryota</taxon>
        <taxon>Fungi</taxon>
        <taxon>Dikarya</taxon>
        <taxon>Ascomycota</taxon>
        <taxon>Pezizomycotina</taxon>
        <taxon>Leotiomycetes</taxon>
        <taxon>Helotiales</taxon>
        <taxon>Mollisiaceae</taxon>
        <taxon>Phialocephala</taxon>
        <taxon>Phialocephala fortinii species complex</taxon>
    </lineage>
</organism>
<proteinExistence type="predicted"/>
<evidence type="ECO:0000259" key="6">
    <source>
        <dbReference type="Pfam" id="PF24809"/>
    </source>
</evidence>
<accession>A0A1L7WRV8</accession>
<evidence type="ECO:0000259" key="3">
    <source>
        <dbReference type="Pfam" id="PF00004"/>
    </source>
</evidence>
<dbReference type="InterPro" id="IPR003959">
    <property type="entry name" value="ATPase_AAA_core"/>
</dbReference>
<sequence>MDLTEEPESIGDEEEVETQSAQTALPFIDENQWAIQIREQKCVKDSEVQLRSRIDVFLDLASDGERKALDEERNKLWRLMKQAKAKDGERNPAVDDGPNKPVSQKFREGYSAFLKSGHELSEHLDLFVGQAPEYVSLAWGAIKILMIVQISNEDLKEGVHSTLGLLVKKFDLVDHLPEYMPQQNLIVALAEAYNIFSKFLAKAVKYYSASRALDEIDVKFRYINDIATAQSHIIGYKNLMVGQMNFNLNQKMAENDEKMLKVLQNVPQQLQNLEDRIRAITFENLKDILQTSGGVQASTSRGAIRADVRVTPAKGQRRNMLQSEKVIAWIELEESQLLWIDGNYILSRTDFLTSFSTPLAIDAACNYESIIILKFFSAPGVAPRNSCPALLQALIAQLIKQHPCLLGGEGSTLTRSTLKAAGRSVSELWKIFASSLSALEVDRIYIIIDGVDELGFDQDADYQILMNRLNAIIEEGTKLIKVLLTARLLPQLPKASEISNALSVPQRKWSLIAFKDELPSMQHKFSEIRKGRCKDIAFPEIMLLYPPKTVIFTKEDGENKAFVVYEISGMVETMPGRFDPLRLRVWSIDHNGKYFTKRYRDLEIGQFSGKKLITDLRYVPAGYLPNEFEIRAQLAKRGRKYWQAGSAPGSWAEYEKYVGSLMVDLRRRPIRLSDIPQQQYDDQLPETHHQQVKPLTLILCPPFIHVYSLNKLKWIWVAVSHLHEAVFYPDIFDDITWSAAQKNLLYASVKAHVENNQGYRADSVARTQTGLIMVLHGPPSSGKSSAIAAIAQRFRVPLLTIDASRLLGPWTWKHNYKSISNLHYDGKPLFFSGKQTNSINEEFLSLFTLVFQFDSVNDDARMKIWKAFLEECDGISFRSFESYLANDEELKSLRPNGRQIRNLVSTADALAQARTWGKEIEVNDLKKAVSMSRKFMRNMSQVTEVDGPMGASRRRDDFGE</sequence>
<evidence type="ECO:0000313" key="9">
    <source>
        <dbReference type="Proteomes" id="UP000184330"/>
    </source>
</evidence>
<dbReference type="InterPro" id="IPR054289">
    <property type="entry name" value="DUF7025"/>
</dbReference>
<dbReference type="Pfam" id="PF24883">
    <property type="entry name" value="NPHP3_N"/>
    <property type="match status" value="1"/>
</dbReference>
<evidence type="ECO:0000259" key="5">
    <source>
        <dbReference type="Pfam" id="PF23232"/>
    </source>
</evidence>
<dbReference type="InterPro" id="IPR056599">
    <property type="entry name" value="AAA_lid_fung"/>
</dbReference>
<gene>
    <name evidence="8" type="ORF">PAC_05391</name>
</gene>
<dbReference type="InterPro" id="IPR027417">
    <property type="entry name" value="P-loop_NTPase"/>
</dbReference>
<keyword evidence="1" id="KW-0677">Repeat</keyword>
<dbReference type="EMBL" id="FJOG01000006">
    <property type="protein sequence ID" value="CZR55503.1"/>
    <property type="molecule type" value="Genomic_DNA"/>
</dbReference>
<dbReference type="GO" id="GO:0005524">
    <property type="term" value="F:ATP binding"/>
    <property type="evidence" value="ECO:0007669"/>
    <property type="project" value="InterPro"/>
</dbReference>
<dbReference type="InterPro" id="IPR056125">
    <property type="entry name" value="DUF7708"/>
</dbReference>
<evidence type="ECO:0000259" key="7">
    <source>
        <dbReference type="Pfam" id="PF24883"/>
    </source>
</evidence>
<reference evidence="8 9" key="1">
    <citation type="submission" date="2016-03" db="EMBL/GenBank/DDBJ databases">
        <authorList>
            <person name="Ploux O."/>
        </authorList>
    </citation>
    <scope>NUCLEOTIDE SEQUENCE [LARGE SCALE GENOMIC DNA]</scope>
    <source>
        <strain evidence="8 9">UAMH 11012</strain>
    </source>
</reference>
<feature type="domain" description="AAA+ ATPase lid" evidence="5">
    <location>
        <begin position="857"/>
        <end position="944"/>
    </location>
</feature>
<dbReference type="SUPFAM" id="SSF52540">
    <property type="entry name" value="P-loop containing nucleoside triphosphate hydrolases"/>
    <property type="match status" value="1"/>
</dbReference>
<dbReference type="InterPro" id="IPR056884">
    <property type="entry name" value="NPHP3-like_N"/>
</dbReference>
<dbReference type="OrthoDB" id="3560423at2759"/>
<dbReference type="Pfam" id="PF23232">
    <property type="entry name" value="AAA_lid_13"/>
    <property type="match status" value="1"/>
</dbReference>
<dbReference type="Gene3D" id="3.40.50.300">
    <property type="entry name" value="P-loop containing nucleotide triphosphate hydrolases"/>
    <property type="match status" value="1"/>
</dbReference>
<feature type="domain" description="ATPase AAA-type core" evidence="3">
    <location>
        <begin position="773"/>
        <end position="810"/>
    </location>
</feature>
<evidence type="ECO:0000259" key="4">
    <source>
        <dbReference type="Pfam" id="PF22942"/>
    </source>
</evidence>
<feature type="region of interest" description="Disordered" evidence="2">
    <location>
        <begin position="1"/>
        <end position="23"/>
    </location>
</feature>
<evidence type="ECO:0000313" key="8">
    <source>
        <dbReference type="EMBL" id="CZR55503.1"/>
    </source>
</evidence>